<sequence length="477" mass="54856">MTTFVGRKQELTKFKDLAQKRQASLVVIKGRRRIGKSRLAEEFAKNKTFLSFTGLTPEAGMTAQTQRDAFAVRLAQHFKLPPLTFTDWTDAFYNLSFHLNDQPTVILFDEISWMGAKDSTFIPKLKSWWDLDVQNRANITLVFCGSVSTWIEDNILKSTAFFGRISLILELAPLSLSESANLLRLRGIKGSENELYKILAVTAGIPWCLEQILPHYSADQNIHKLCFEKGGLLTHEFDRIFHDLFSQKGDIYKNILLNLRNGMQTLHSIRQAVNYSKSGTLSTLMEHLIISGFVTKHAQWVLKTGAEKRQSLYRLNDPYTRFFLKYIEPNMTKINKGSYAEVEMTQLPGYETMLSFQMECLLLQNRSALLKAMAINPADCVFDNPYFQLQSSKHKGCQVDYLIQTRTNNIYVCEFKFRRKELGFDIIEDVQNKINRINLPRGYAAVPVLFHIGGVSDKVIDQQYFYRIIDLADFLET</sequence>
<organism evidence="2 3">
    <name type="scientific">Candidatus Finniella inopinata</name>
    <dbReference type="NCBI Taxonomy" id="1696036"/>
    <lineage>
        <taxon>Bacteria</taxon>
        <taxon>Pseudomonadati</taxon>
        <taxon>Pseudomonadota</taxon>
        <taxon>Alphaproteobacteria</taxon>
        <taxon>Holosporales</taxon>
        <taxon>Candidatus Paracaedibacteraceae</taxon>
        <taxon>Candidatus Finniella</taxon>
    </lineage>
</organism>
<evidence type="ECO:0000259" key="1">
    <source>
        <dbReference type="Pfam" id="PF01637"/>
    </source>
</evidence>
<dbReference type="GO" id="GO:0005524">
    <property type="term" value="F:ATP binding"/>
    <property type="evidence" value="ECO:0007669"/>
    <property type="project" value="InterPro"/>
</dbReference>
<comment type="caution">
    <text evidence="2">The sequence shown here is derived from an EMBL/GenBank/DDBJ whole genome shotgun (WGS) entry which is preliminary data.</text>
</comment>
<dbReference type="PANTHER" id="PTHR34704">
    <property type="entry name" value="ATPASE"/>
    <property type="match status" value="1"/>
</dbReference>
<dbReference type="AlphaFoldDB" id="A0A4Q7DMR8"/>
<dbReference type="InterPro" id="IPR011579">
    <property type="entry name" value="ATPase_dom"/>
</dbReference>
<dbReference type="SUPFAM" id="SSF52540">
    <property type="entry name" value="P-loop containing nucleoside triphosphate hydrolases"/>
    <property type="match status" value="1"/>
</dbReference>
<dbReference type="Gene3D" id="3.40.50.300">
    <property type="entry name" value="P-loop containing nucleotide triphosphate hydrolases"/>
    <property type="match status" value="1"/>
</dbReference>
<dbReference type="EMBL" id="SCFB01000005">
    <property type="protein sequence ID" value="RZI46116.1"/>
    <property type="molecule type" value="Genomic_DNA"/>
</dbReference>
<name>A0A4Q7DMR8_9PROT</name>
<proteinExistence type="predicted"/>
<dbReference type="Pfam" id="PF01637">
    <property type="entry name" value="ATPase_2"/>
    <property type="match status" value="1"/>
</dbReference>
<protein>
    <submittedName>
        <fullName evidence="2">ATPase</fullName>
    </submittedName>
</protein>
<keyword evidence="3" id="KW-1185">Reference proteome</keyword>
<feature type="domain" description="ATPase" evidence="1">
    <location>
        <begin position="4"/>
        <end position="211"/>
    </location>
</feature>
<evidence type="ECO:0000313" key="3">
    <source>
        <dbReference type="Proteomes" id="UP000293550"/>
    </source>
</evidence>
<dbReference type="InterPro" id="IPR027417">
    <property type="entry name" value="P-loop_NTPase"/>
</dbReference>
<dbReference type="OrthoDB" id="9801758at2"/>
<gene>
    <name evidence="2" type="ORF">EQU50_04060</name>
</gene>
<dbReference type="RefSeq" id="WP_130153870.1">
    <property type="nucleotide sequence ID" value="NZ_SCFB01000005.1"/>
</dbReference>
<evidence type="ECO:0000313" key="2">
    <source>
        <dbReference type="EMBL" id="RZI46116.1"/>
    </source>
</evidence>
<dbReference type="Proteomes" id="UP000293550">
    <property type="component" value="Unassembled WGS sequence"/>
</dbReference>
<dbReference type="PANTHER" id="PTHR34704:SF1">
    <property type="entry name" value="ATPASE"/>
    <property type="match status" value="1"/>
</dbReference>
<accession>A0A4Q7DMR8</accession>
<reference evidence="2 3" key="1">
    <citation type="submission" date="2018-10" db="EMBL/GenBank/DDBJ databases">
        <title>An updated phylogeny of the Alphaproteobacteria reveals that the parasitic Rickettsiales and Holosporales have independent origins.</title>
        <authorList>
            <person name="Munoz-Gomez S.A."/>
            <person name="Hess S."/>
            <person name="Burger G."/>
            <person name="Lang B.F."/>
            <person name="Susko E."/>
            <person name="Slamovits C.H."/>
            <person name="Roger A.J."/>
        </authorList>
    </citation>
    <scope>NUCLEOTIDE SEQUENCE [LARGE SCALE GENOMIC DNA]</scope>
    <source>
        <strain evidence="2">HOLO01</strain>
    </source>
</reference>